<keyword evidence="5 7" id="KW-0411">Iron-sulfur</keyword>
<dbReference type="PRINTS" id="PR00415">
    <property type="entry name" value="ACONITASE"/>
</dbReference>
<dbReference type="Proteomes" id="UP000490386">
    <property type="component" value="Unassembled WGS sequence"/>
</dbReference>
<dbReference type="Pfam" id="PF00694">
    <property type="entry name" value="Aconitase_C"/>
    <property type="match status" value="1"/>
</dbReference>
<dbReference type="GO" id="GO:0046872">
    <property type="term" value="F:metal ion binding"/>
    <property type="evidence" value="ECO:0007669"/>
    <property type="project" value="UniProtKB-KW"/>
</dbReference>
<name>A0A7J5B5F8_9MICO</name>
<dbReference type="Gene3D" id="6.10.190.10">
    <property type="match status" value="1"/>
</dbReference>
<comment type="cofactor">
    <cofactor evidence="1">
        <name>[4Fe-4S] cluster</name>
        <dbReference type="ChEBI" id="CHEBI:49883"/>
    </cofactor>
</comment>
<dbReference type="InterPro" id="IPR018136">
    <property type="entry name" value="Aconitase_4Fe-4S_BS"/>
</dbReference>
<dbReference type="InterPro" id="IPR015931">
    <property type="entry name" value="Acnase/IPM_dHydase_lsu_aba_1/3"/>
</dbReference>
<comment type="function">
    <text evidence="7">Catalyzes the isomerization of citrate to isocitrate via cis-aconitate.</text>
</comment>
<comment type="caution">
    <text evidence="11">The sequence shown here is derived from an EMBL/GenBank/DDBJ whole genome shotgun (WGS) entry which is preliminary data.</text>
</comment>
<evidence type="ECO:0000313" key="11">
    <source>
        <dbReference type="EMBL" id="KAB1639415.1"/>
    </source>
</evidence>
<dbReference type="InterPro" id="IPR006249">
    <property type="entry name" value="Aconitase/IRP2"/>
</dbReference>
<gene>
    <name evidence="11" type="primary">acnA</name>
    <name evidence="11" type="ORF">F8O03_03515</name>
</gene>
<keyword evidence="4 7" id="KW-0408">Iron</keyword>
<dbReference type="InterPro" id="IPR000573">
    <property type="entry name" value="AconitaseA/IPMdHydase_ssu_swvl"/>
</dbReference>
<comment type="similarity">
    <text evidence="2 7">Belongs to the aconitase/IPM isomerase family.</text>
</comment>
<dbReference type="UniPathway" id="UPA00946"/>
<dbReference type="InterPro" id="IPR036008">
    <property type="entry name" value="Aconitase_4Fe-4S_dom"/>
</dbReference>
<sequence>MVATAAPSCSIEPITYNVRRDGESVLTDTETTTTTVLATAYGDLEIWPITAVPGAERLPFAHRIILENLLRHQDGEVVTQRDIDALVAGGAGTHDIAFHPSRVFLHDTNGVPVLTDLAAMRDAFAAKGMDPALLDTEVPAQLTVDHSVVTDFFGRPDAPALNVRREYERNAERYRFIKWGREAFSGLEVVPPGAGIMHQVNVEYLADVVTVRDGRAFPDTVAGTDSHTTMVNGLSVLAWGVGGIEAEAAMLGEPVTMLIPPVVGVELVGRLRPGVTATDLVLTLTERMRALGVVGSIVEFHGPGVAEVSLATRCTIANMSPEFGSTSAIFPIDDATIEFLLMTGRSERQASLVETYARAQGLWSDPGCPADYDRRVVVDLDGITPSLAGPRRPQDRIELADAPAAAQRALAEAHLIAPLASSEQDRAVPDGAVAIASITSCTNTSNSAVMMAAGLLARNARARGLQSKSWVKTSLAPGSRVVTDYLAKAGLMSPLEELGFGLVGFGCMTCIGNSGDLLPEVLGGIEQDGIVVASVLSGNRNFDGRINNDVGMNFLTSPPLVVAYALVGTMHVDLTRDPLGHDEAGAPVYLADLWPSDQEIQQAVSSSIDPEMYTDAYSTIFDGDENWQGLDAPGGDGFDWDQDSTYLQRPPFLELDAAAGSTDIEGARVLMFLEDSVTTDHICPAGRIPAASAAGRHLTELGVGARDLSSYASRRGNWRVMKLGGFTNTRLVNRLVPAGNGGSTRDFLAGEPAATAPIREIHAVADAAADAGIPLIVLAGREYGTGSSRDWAAKVTRLLGVRAVIAQSFERIHRSNLVGMGVLPLQFEEGTNADTLGLDGSERFSIRGLAADADVPDHLEVVAVHPDTGSVTSFVVRARVDTSLEQRYLRSGGVLPYALERAASRHTQKPDITEKGGTTVLATPTG</sequence>
<evidence type="ECO:0000256" key="8">
    <source>
        <dbReference type="SAM" id="MobiDB-lite"/>
    </source>
</evidence>
<dbReference type="FunFam" id="3.20.19.10:FF:000001">
    <property type="entry name" value="Aconitate hydratase"/>
    <property type="match status" value="1"/>
</dbReference>
<dbReference type="GO" id="GO:0003994">
    <property type="term" value="F:aconitate hydratase activity"/>
    <property type="evidence" value="ECO:0007669"/>
    <property type="project" value="UniProtKB-EC"/>
</dbReference>
<evidence type="ECO:0000259" key="9">
    <source>
        <dbReference type="Pfam" id="PF00330"/>
    </source>
</evidence>
<evidence type="ECO:0000259" key="10">
    <source>
        <dbReference type="Pfam" id="PF00694"/>
    </source>
</evidence>
<proteinExistence type="inferred from homology"/>
<evidence type="ECO:0000256" key="4">
    <source>
        <dbReference type="ARBA" id="ARBA00023004"/>
    </source>
</evidence>
<evidence type="ECO:0000256" key="2">
    <source>
        <dbReference type="ARBA" id="ARBA00007185"/>
    </source>
</evidence>
<dbReference type="NCBIfam" id="NF006757">
    <property type="entry name" value="PRK09277.1"/>
    <property type="match status" value="1"/>
</dbReference>
<dbReference type="SUPFAM" id="SSF53732">
    <property type="entry name" value="Aconitase iron-sulfur domain"/>
    <property type="match status" value="1"/>
</dbReference>
<comment type="catalytic activity">
    <reaction evidence="7">
        <text>citrate = D-threo-isocitrate</text>
        <dbReference type="Rhea" id="RHEA:10336"/>
        <dbReference type="ChEBI" id="CHEBI:15562"/>
        <dbReference type="ChEBI" id="CHEBI:16947"/>
        <dbReference type="EC" id="4.2.1.3"/>
    </reaction>
</comment>
<dbReference type="EC" id="4.2.1.3" evidence="7"/>
<dbReference type="InterPro" id="IPR001030">
    <property type="entry name" value="Acoase/IPM_deHydtase_lsu_aba"/>
</dbReference>
<feature type="region of interest" description="Disordered" evidence="8">
    <location>
        <begin position="905"/>
        <end position="926"/>
    </location>
</feature>
<accession>A0A7J5B5F8</accession>
<dbReference type="OrthoDB" id="9764318at2"/>
<dbReference type="Gene3D" id="3.20.19.10">
    <property type="entry name" value="Aconitase, domain 4"/>
    <property type="match status" value="1"/>
</dbReference>
<dbReference type="NCBIfam" id="NF009520">
    <property type="entry name" value="PRK12881.1"/>
    <property type="match status" value="1"/>
</dbReference>
<dbReference type="NCBIfam" id="TIGR01341">
    <property type="entry name" value="aconitase_1"/>
    <property type="match status" value="1"/>
</dbReference>
<organism evidence="11 12">
    <name type="scientific">Pseudoclavibacter terrae</name>
    <dbReference type="NCBI Taxonomy" id="1530195"/>
    <lineage>
        <taxon>Bacteria</taxon>
        <taxon>Bacillati</taxon>
        <taxon>Actinomycetota</taxon>
        <taxon>Actinomycetes</taxon>
        <taxon>Micrococcales</taxon>
        <taxon>Microbacteriaceae</taxon>
        <taxon>Pseudoclavibacter</taxon>
    </lineage>
</organism>
<protein>
    <recommendedName>
        <fullName evidence="7">Aconitate hydratase</fullName>
        <shortName evidence="7">Aconitase</shortName>
        <ecNumber evidence="7">4.2.1.3</ecNumber>
    </recommendedName>
</protein>
<dbReference type="PROSITE" id="PS00450">
    <property type="entry name" value="ACONITASE_1"/>
    <property type="match status" value="1"/>
</dbReference>
<evidence type="ECO:0000313" key="12">
    <source>
        <dbReference type="Proteomes" id="UP000490386"/>
    </source>
</evidence>
<evidence type="ECO:0000256" key="6">
    <source>
        <dbReference type="ARBA" id="ARBA00023239"/>
    </source>
</evidence>
<dbReference type="GO" id="GO:0006099">
    <property type="term" value="P:tricarboxylic acid cycle"/>
    <property type="evidence" value="ECO:0007669"/>
    <property type="project" value="UniProtKB-UniPathway"/>
</dbReference>
<dbReference type="SUPFAM" id="SSF52016">
    <property type="entry name" value="LeuD/IlvD-like"/>
    <property type="match status" value="1"/>
</dbReference>
<dbReference type="GO" id="GO:0051539">
    <property type="term" value="F:4 iron, 4 sulfur cluster binding"/>
    <property type="evidence" value="ECO:0007669"/>
    <property type="project" value="UniProtKB-KW"/>
</dbReference>
<evidence type="ECO:0000256" key="1">
    <source>
        <dbReference type="ARBA" id="ARBA00001966"/>
    </source>
</evidence>
<reference evidence="11 12" key="1">
    <citation type="submission" date="2019-09" db="EMBL/GenBank/DDBJ databases">
        <title>Phylogeny of genus Pseudoclavibacter and closely related genus.</title>
        <authorList>
            <person name="Li Y."/>
        </authorList>
    </citation>
    <scope>NUCLEOTIDE SEQUENCE [LARGE SCALE GENOMIC DNA]</scope>
    <source>
        <strain evidence="11 12">THG-MD12</strain>
    </source>
</reference>
<dbReference type="PANTHER" id="PTHR11670">
    <property type="entry name" value="ACONITASE/IRON-RESPONSIVE ELEMENT FAMILY MEMBER"/>
    <property type="match status" value="1"/>
</dbReference>
<evidence type="ECO:0000256" key="3">
    <source>
        <dbReference type="ARBA" id="ARBA00022723"/>
    </source>
</evidence>
<feature type="domain" description="Aconitase A/isopropylmalate dehydratase small subunit swivel" evidence="10">
    <location>
        <begin position="697"/>
        <end position="829"/>
    </location>
</feature>
<keyword evidence="12" id="KW-1185">Reference proteome</keyword>
<dbReference type="Gene3D" id="3.30.499.10">
    <property type="entry name" value="Aconitase, domain 3"/>
    <property type="match status" value="2"/>
</dbReference>
<dbReference type="EMBL" id="WBJX01000001">
    <property type="protein sequence ID" value="KAB1639415.1"/>
    <property type="molecule type" value="Genomic_DNA"/>
</dbReference>
<dbReference type="PROSITE" id="PS01244">
    <property type="entry name" value="ACONITASE_2"/>
    <property type="match status" value="1"/>
</dbReference>
<dbReference type="AlphaFoldDB" id="A0A7J5B5F8"/>
<dbReference type="Pfam" id="PF00330">
    <property type="entry name" value="Aconitase"/>
    <property type="match status" value="1"/>
</dbReference>
<evidence type="ECO:0000256" key="7">
    <source>
        <dbReference type="RuleBase" id="RU361275"/>
    </source>
</evidence>
<keyword evidence="3" id="KW-0479">Metal-binding</keyword>
<feature type="domain" description="Aconitase/3-isopropylmalate dehydratase large subunit alpha/beta/alpha" evidence="9">
    <location>
        <begin position="95"/>
        <end position="568"/>
    </location>
</feature>
<evidence type="ECO:0000256" key="5">
    <source>
        <dbReference type="ARBA" id="ARBA00023014"/>
    </source>
</evidence>
<dbReference type="InterPro" id="IPR015928">
    <property type="entry name" value="Aconitase/3IPM_dehydase_swvl"/>
</dbReference>
<keyword evidence="6 7" id="KW-0456">Lyase</keyword>
<dbReference type="UniPathway" id="UPA00223">
    <property type="reaction ID" value="UER00718"/>
</dbReference>
<keyword evidence="7" id="KW-0004">4Fe-4S</keyword>